<evidence type="ECO:0000313" key="1">
    <source>
        <dbReference type="EMBL" id="KAJ7389765.1"/>
    </source>
</evidence>
<proteinExistence type="predicted"/>
<reference evidence="1" key="1">
    <citation type="submission" date="2023-01" db="EMBL/GenBank/DDBJ databases">
        <title>Genome assembly of the deep-sea coral Lophelia pertusa.</title>
        <authorList>
            <person name="Herrera S."/>
            <person name="Cordes E."/>
        </authorList>
    </citation>
    <scope>NUCLEOTIDE SEQUENCE</scope>
    <source>
        <strain evidence="1">USNM1676648</strain>
        <tissue evidence="1">Polyp</tissue>
    </source>
</reference>
<dbReference type="Proteomes" id="UP001163046">
    <property type="component" value="Unassembled WGS sequence"/>
</dbReference>
<dbReference type="Gene3D" id="2.130.10.10">
    <property type="entry name" value="YVTN repeat-like/Quinoprotein amine dehydrogenase"/>
    <property type="match status" value="1"/>
</dbReference>
<organism evidence="1 2">
    <name type="scientific">Desmophyllum pertusum</name>
    <dbReference type="NCBI Taxonomy" id="174260"/>
    <lineage>
        <taxon>Eukaryota</taxon>
        <taxon>Metazoa</taxon>
        <taxon>Cnidaria</taxon>
        <taxon>Anthozoa</taxon>
        <taxon>Hexacorallia</taxon>
        <taxon>Scleractinia</taxon>
        <taxon>Caryophylliina</taxon>
        <taxon>Caryophylliidae</taxon>
        <taxon>Desmophyllum</taxon>
    </lineage>
</organism>
<dbReference type="AlphaFoldDB" id="A0A9W9ZYF3"/>
<sequence length="185" mass="21220">MASTQSFTRPTVAFLPLHVSQVFRVVGTSRVLCHVYRLQCDWTPGHSLEPFRTHFKCLKLMDRPICQMKPRSSVAVLKDYSRYLLANDDGSVRVSGSIKVWDFGSGQLYKTYPDEQTKRRHEDTITGLVYHTMYNKRCLLVSSWGKKIRIMEDSAEVATLIELKVLTDLFIPPVPSHIDKAPYVI</sequence>
<accession>A0A9W9ZYF3</accession>
<dbReference type="InterPro" id="IPR015943">
    <property type="entry name" value="WD40/YVTN_repeat-like_dom_sf"/>
</dbReference>
<name>A0A9W9ZYF3_9CNID</name>
<evidence type="ECO:0000313" key="2">
    <source>
        <dbReference type="Proteomes" id="UP001163046"/>
    </source>
</evidence>
<protein>
    <submittedName>
        <fullName evidence="1">WD repeat-containing protein 64</fullName>
    </submittedName>
</protein>
<comment type="caution">
    <text evidence="1">The sequence shown here is derived from an EMBL/GenBank/DDBJ whole genome shotgun (WGS) entry which is preliminary data.</text>
</comment>
<dbReference type="EMBL" id="MU825425">
    <property type="protein sequence ID" value="KAJ7389765.1"/>
    <property type="molecule type" value="Genomic_DNA"/>
</dbReference>
<keyword evidence="2" id="KW-1185">Reference proteome</keyword>
<dbReference type="SUPFAM" id="SSF50998">
    <property type="entry name" value="Quinoprotein alcohol dehydrogenase-like"/>
    <property type="match status" value="1"/>
</dbReference>
<dbReference type="InterPro" id="IPR011047">
    <property type="entry name" value="Quinoprotein_ADH-like_sf"/>
</dbReference>
<gene>
    <name evidence="1" type="primary">WDR64_2</name>
    <name evidence="1" type="ORF">OS493_029187</name>
</gene>
<dbReference type="OrthoDB" id="5980302at2759"/>